<keyword evidence="4 12" id="KW-0444">Lipid biosynthesis</keyword>
<comment type="caution">
    <text evidence="14">The sequence shown here is derived from an EMBL/GenBank/DDBJ whole genome shotgun (WGS) entry which is preliminary data.</text>
</comment>
<keyword evidence="3 12" id="KW-1003">Cell membrane</keyword>
<reference evidence="14 15" key="1">
    <citation type="submission" date="2015-06" db="EMBL/GenBank/DDBJ databases">
        <title>Draft genome sequence of an Antarctic Pseudomonas sp. strain KG01 with full potential for biotechnological applications.</title>
        <authorList>
            <person name="Pavlov M.S."/>
            <person name="Lira F."/>
            <person name="Martinez J.L."/>
            <person name="Marshall S.H."/>
        </authorList>
    </citation>
    <scope>NUCLEOTIDE SEQUENCE [LARGE SCALE GENOMIC DNA]</scope>
    <source>
        <strain evidence="14 15">KG01</strain>
    </source>
</reference>
<evidence type="ECO:0000256" key="12">
    <source>
        <dbReference type="HAMAP-Rule" id="MF_01869"/>
    </source>
</evidence>
<dbReference type="NCBIfam" id="NF011625">
    <property type="entry name" value="PRK15051.1"/>
    <property type="match status" value="1"/>
</dbReference>
<keyword evidence="7 12" id="KW-0812">Transmembrane</keyword>
<dbReference type="HAMAP" id="MF_01869">
    <property type="entry name" value="Flippase_ArnE"/>
    <property type="match status" value="1"/>
</dbReference>
<dbReference type="PATRIC" id="fig|1674920.3.peg.3446"/>
<comment type="pathway">
    <text evidence="12">Bacterial outer membrane biogenesis; lipopolysaccharide biosynthesis.</text>
</comment>
<keyword evidence="10 12" id="KW-0443">Lipid metabolism</keyword>
<dbReference type="RefSeq" id="WP_048730544.1">
    <property type="nucleotide sequence ID" value="NZ_LFMW01000021.1"/>
</dbReference>
<proteinExistence type="inferred from homology"/>
<dbReference type="InterPro" id="IPR022883">
    <property type="entry name" value="Flippase_ArnE"/>
</dbReference>
<comment type="subcellular location">
    <subcellularLocation>
        <location evidence="12">Cell inner membrane</location>
        <topology evidence="12">Multi-pass membrane protein</topology>
    </subcellularLocation>
    <subcellularLocation>
        <location evidence="1">Cell membrane</location>
        <topology evidence="1">Multi-pass membrane protein</topology>
    </subcellularLocation>
</comment>
<keyword evidence="15" id="KW-1185">Reference proteome</keyword>
<keyword evidence="9 12" id="KW-1133">Transmembrane helix</keyword>
<evidence type="ECO:0000256" key="9">
    <source>
        <dbReference type="ARBA" id="ARBA00022989"/>
    </source>
</evidence>
<dbReference type="InterPro" id="IPR000620">
    <property type="entry name" value="EamA_dom"/>
</dbReference>
<sequence length="115" mass="12873">MITLILLLAACLLTCMGQVSQKFAVESWRDQPSGLALKLRSPWLWAALLCLGFGLLVWLLVLQRLEVGIAYPMLSLNFVLVTLMARFVFKEHIDSRHWLGVVLVIAGVVLLGRQV</sequence>
<protein>
    <recommendedName>
        <fullName evidence="12">Probable 4-amino-4-deoxy-L-arabinose-phosphoundecaprenol flippase subunit ArnE</fullName>
        <shortName evidence="12">L-Ara4N-phosphoundecaprenol flippase subunit ArnE</shortName>
    </recommendedName>
    <alternativeName>
        <fullName evidence="12">Undecaprenyl phosphate-aminoarabinose flippase subunit ArnE</fullName>
    </alternativeName>
</protein>
<evidence type="ECO:0000313" key="14">
    <source>
        <dbReference type="EMBL" id="KMT52920.1"/>
    </source>
</evidence>
<dbReference type="OrthoDB" id="6058674at2"/>
<evidence type="ECO:0000256" key="11">
    <source>
        <dbReference type="ARBA" id="ARBA00023136"/>
    </source>
</evidence>
<dbReference type="SUPFAM" id="SSF103481">
    <property type="entry name" value="Multidrug resistance efflux transporter EmrE"/>
    <property type="match status" value="1"/>
</dbReference>
<keyword evidence="2 12" id="KW-0813">Transport</keyword>
<evidence type="ECO:0000256" key="3">
    <source>
        <dbReference type="ARBA" id="ARBA00022475"/>
    </source>
</evidence>
<dbReference type="GO" id="GO:0009245">
    <property type="term" value="P:lipid A biosynthetic process"/>
    <property type="evidence" value="ECO:0007669"/>
    <property type="project" value="UniProtKB-UniRule"/>
</dbReference>
<evidence type="ECO:0000256" key="10">
    <source>
        <dbReference type="ARBA" id="ARBA00023098"/>
    </source>
</evidence>
<evidence type="ECO:0000256" key="8">
    <source>
        <dbReference type="ARBA" id="ARBA00022985"/>
    </source>
</evidence>
<dbReference type="InterPro" id="IPR037185">
    <property type="entry name" value="EmrE-like"/>
</dbReference>
<dbReference type="STRING" id="1674920.ACR52_25090"/>
<comment type="subunit">
    <text evidence="12">Heterodimer of ArnE and ArnF.</text>
</comment>
<gene>
    <name evidence="12" type="primary">arnE</name>
    <name evidence="14" type="ORF">ACR52_25090</name>
</gene>
<evidence type="ECO:0000256" key="2">
    <source>
        <dbReference type="ARBA" id="ARBA00022448"/>
    </source>
</evidence>
<evidence type="ECO:0000256" key="6">
    <source>
        <dbReference type="ARBA" id="ARBA00022556"/>
    </source>
</evidence>
<evidence type="ECO:0000256" key="4">
    <source>
        <dbReference type="ARBA" id="ARBA00022516"/>
    </source>
</evidence>
<dbReference type="PANTHER" id="PTHR30561:SF23">
    <property type="entry name" value="4-AMINO-4-DEOXY-L-ARABINOSE-PHOSPHOUNDECAPRENOL FLIPPASE SUBUNIT ARNE-RELATED"/>
    <property type="match status" value="1"/>
</dbReference>
<evidence type="ECO:0000256" key="7">
    <source>
        <dbReference type="ARBA" id="ARBA00022692"/>
    </source>
</evidence>
<evidence type="ECO:0000256" key="5">
    <source>
        <dbReference type="ARBA" id="ARBA00022519"/>
    </source>
</evidence>
<dbReference type="UniPathway" id="UPA00030"/>
<evidence type="ECO:0000256" key="1">
    <source>
        <dbReference type="ARBA" id="ARBA00004651"/>
    </source>
</evidence>
<dbReference type="GO" id="GO:1901505">
    <property type="term" value="F:carbohydrate derivative transmembrane transporter activity"/>
    <property type="evidence" value="ECO:0007669"/>
    <property type="project" value="InterPro"/>
</dbReference>
<dbReference type="GO" id="GO:0005886">
    <property type="term" value="C:plasma membrane"/>
    <property type="evidence" value="ECO:0007669"/>
    <property type="project" value="UniProtKB-SubCell"/>
</dbReference>
<organism evidence="14 15">
    <name type="scientific">Pseudomonas fildesensis</name>
    <dbReference type="NCBI Taxonomy" id="1674920"/>
    <lineage>
        <taxon>Bacteria</taxon>
        <taxon>Pseudomonadati</taxon>
        <taxon>Pseudomonadota</taxon>
        <taxon>Gammaproteobacteria</taxon>
        <taxon>Pseudomonadales</taxon>
        <taxon>Pseudomonadaceae</taxon>
        <taxon>Pseudomonas</taxon>
    </lineage>
</organism>
<evidence type="ECO:0000313" key="15">
    <source>
        <dbReference type="Proteomes" id="UP000037551"/>
    </source>
</evidence>
<comment type="similarity">
    <text evidence="12">Belongs to the ArnE family.</text>
</comment>
<name>A0A0J8FRS9_9PSED</name>
<dbReference type="GO" id="GO:0009103">
    <property type="term" value="P:lipopolysaccharide biosynthetic process"/>
    <property type="evidence" value="ECO:0007669"/>
    <property type="project" value="UniProtKB-UniRule"/>
</dbReference>
<evidence type="ECO:0000259" key="13">
    <source>
        <dbReference type="Pfam" id="PF00892"/>
    </source>
</evidence>
<dbReference type="Pfam" id="PF00892">
    <property type="entry name" value="EamA"/>
    <property type="match status" value="1"/>
</dbReference>
<keyword evidence="8 12" id="KW-0448">Lipopolysaccharide biosynthesis</keyword>
<feature type="transmembrane region" description="Helical" evidence="12">
    <location>
        <begin position="41"/>
        <end position="62"/>
    </location>
</feature>
<keyword evidence="11 12" id="KW-0472">Membrane</keyword>
<keyword evidence="5 12" id="KW-0997">Cell inner membrane</keyword>
<dbReference type="PANTHER" id="PTHR30561">
    <property type="entry name" value="SMR FAMILY PROTON-DEPENDENT DRUG EFFLUX TRANSPORTER SUGE"/>
    <property type="match status" value="1"/>
</dbReference>
<feature type="domain" description="EamA" evidence="13">
    <location>
        <begin position="27"/>
        <end position="111"/>
    </location>
</feature>
<dbReference type="Proteomes" id="UP000037551">
    <property type="component" value="Unassembled WGS sequence"/>
</dbReference>
<feature type="transmembrane region" description="Helical" evidence="12">
    <location>
        <begin position="95"/>
        <end position="112"/>
    </location>
</feature>
<dbReference type="EMBL" id="LFMW01000021">
    <property type="protein sequence ID" value="KMT52920.1"/>
    <property type="molecule type" value="Genomic_DNA"/>
</dbReference>
<dbReference type="Gene3D" id="1.10.3730.20">
    <property type="match status" value="1"/>
</dbReference>
<dbReference type="FunFam" id="1.10.3730.20:FF:000002">
    <property type="entry name" value="Probable 4-amino-4-deoxy-L-arabinose-phosphoundecaprenol flippase subunit ArnE"/>
    <property type="match status" value="1"/>
</dbReference>
<comment type="function">
    <text evidence="12">Translocates 4-amino-4-deoxy-L-arabinose-phosphoundecaprenol (alpha-L-Ara4N-phosphoundecaprenol) from the cytoplasmic to the periplasmic side of the inner membrane.</text>
</comment>
<feature type="transmembrane region" description="Helical" evidence="12">
    <location>
        <begin position="69"/>
        <end position="89"/>
    </location>
</feature>
<dbReference type="InterPro" id="IPR000390">
    <property type="entry name" value="Small_drug/metabolite_transptr"/>
</dbReference>
<keyword evidence="6 12" id="KW-0441">Lipid A biosynthesis</keyword>
<dbReference type="AlphaFoldDB" id="A0A0J8FRS9"/>
<accession>A0A0J8FRS9</accession>